<name>A0A974ZW74_9NOCA</name>
<sequence>MTQTNTSHATDDVQYDPPEREEWRRGWTVVLAAALAYGAGPVLLLTTASVFINPTIEATGWSRNQVLISPLLTAIFAAFSPVAGRLADRYGARRVVASGLAAYTVVLVVFAFTPLNLATFYALAVLMGIFGAVGYIVPINRAVASWFEKGAGKAFGLVGAGGAAMPLIAVPLVAFVIYTFSWKAGYLLLAGCILVIALPAVLIGLKTRPEDHVEGVRVSEHASTAEDIAPRKILMSYRFWIFALASVLAYGTTQGFLAHMQPIMLDGGFSVALATTATTLITVGVLIGRLGAGVLLDIVSRYPVAIGIFLISAVGAIGLANFALLVPVVIIVAAMAVSVSQGAEGDIIAYFMLRDHGRKHFGTLFSAVYAVNAVGGLSGPYVFGTLRDSTGSYAVASYVGSALFAVAALLMALYWATARRATPSAALENRA</sequence>
<feature type="transmembrane region" description="Helical" evidence="5">
    <location>
        <begin position="395"/>
        <end position="416"/>
    </location>
</feature>
<reference evidence="7 8" key="2">
    <citation type="journal article" date="2022" name="Arch. Microbiol.">
        <title>Rhodococcus pseudokoreensis sp. nov. isolated from the rhizosphere of young M26 apple rootstocks.</title>
        <authorList>
            <person name="Kampfer P."/>
            <person name="Glaeser S.P."/>
            <person name="Blom J."/>
            <person name="Wolf J."/>
            <person name="Benning S."/>
            <person name="Schloter M."/>
            <person name="Neumann-Schaal M."/>
        </authorList>
    </citation>
    <scope>NUCLEOTIDE SEQUENCE [LARGE SCALE GENOMIC DNA]</scope>
    <source>
        <strain evidence="7 8">R79</strain>
    </source>
</reference>
<evidence type="ECO:0000256" key="4">
    <source>
        <dbReference type="ARBA" id="ARBA00023136"/>
    </source>
</evidence>
<evidence type="ECO:0000313" key="7">
    <source>
        <dbReference type="EMBL" id="QSE92736.1"/>
    </source>
</evidence>
<feature type="transmembrane region" description="Helical" evidence="5">
    <location>
        <begin position="95"/>
        <end position="112"/>
    </location>
</feature>
<dbReference type="Gene3D" id="1.20.1250.20">
    <property type="entry name" value="MFS general substrate transporter like domains"/>
    <property type="match status" value="2"/>
</dbReference>
<feature type="transmembrane region" description="Helical" evidence="5">
    <location>
        <begin position="304"/>
        <end position="324"/>
    </location>
</feature>
<evidence type="ECO:0000313" key="8">
    <source>
        <dbReference type="Proteomes" id="UP000662986"/>
    </source>
</evidence>
<evidence type="ECO:0000256" key="3">
    <source>
        <dbReference type="ARBA" id="ARBA00022989"/>
    </source>
</evidence>
<organism evidence="7 8">
    <name type="scientific">Rhodococcus pseudokoreensis</name>
    <dbReference type="NCBI Taxonomy" id="2811421"/>
    <lineage>
        <taxon>Bacteria</taxon>
        <taxon>Bacillati</taxon>
        <taxon>Actinomycetota</taxon>
        <taxon>Actinomycetes</taxon>
        <taxon>Mycobacteriales</taxon>
        <taxon>Nocardiaceae</taxon>
        <taxon>Rhodococcus</taxon>
    </lineage>
</organism>
<feature type="transmembrane region" description="Helical" evidence="5">
    <location>
        <begin position="29"/>
        <end position="52"/>
    </location>
</feature>
<dbReference type="Proteomes" id="UP000662986">
    <property type="component" value="Chromosome"/>
</dbReference>
<feature type="transmembrane region" description="Helical" evidence="5">
    <location>
        <begin position="184"/>
        <end position="205"/>
    </location>
</feature>
<dbReference type="EMBL" id="CP070619">
    <property type="protein sequence ID" value="QSE92736.1"/>
    <property type="molecule type" value="Genomic_DNA"/>
</dbReference>
<dbReference type="SUPFAM" id="SSF103473">
    <property type="entry name" value="MFS general substrate transporter"/>
    <property type="match status" value="1"/>
</dbReference>
<evidence type="ECO:0000256" key="5">
    <source>
        <dbReference type="SAM" id="Phobius"/>
    </source>
</evidence>
<keyword evidence="3 5" id="KW-1133">Transmembrane helix</keyword>
<feature type="transmembrane region" description="Helical" evidence="5">
    <location>
        <begin position="118"/>
        <end position="137"/>
    </location>
</feature>
<dbReference type="InterPro" id="IPR036259">
    <property type="entry name" value="MFS_trans_sf"/>
</dbReference>
<dbReference type="PANTHER" id="PTHR11360:SF290">
    <property type="entry name" value="MONOCARBOXYLATE MFS PERMEASE"/>
    <property type="match status" value="1"/>
</dbReference>
<feature type="transmembrane region" description="Helical" evidence="5">
    <location>
        <begin position="157"/>
        <end position="178"/>
    </location>
</feature>
<evidence type="ECO:0000259" key="6">
    <source>
        <dbReference type="PROSITE" id="PS50850"/>
    </source>
</evidence>
<reference evidence="7 8" key="1">
    <citation type="journal article" date="2021" name="Microbiol. Resour. Announc.">
        <title>Complete Genome Sequences of Two Rhodococcus sp. Strains with Large and Linear Chromosomes, Isolated from Apple Rhizosphere.</title>
        <authorList>
            <person name="Benning S."/>
            <person name="Brugnone N."/>
            <person name="Siani R."/>
            <person name="Kublik S."/>
            <person name="Schloter M."/>
            <person name="Rad V."/>
        </authorList>
    </citation>
    <scope>NUCLEOTIDE SEQUENCE [LARGE SCALE GENOMIC DNA]</scope>
    <source>
        <strain evidence="7 8">R79</strain>
    </source>
</reference>
<evidence type="ECO:0000256" key="1">
    <source>
        <dbReference type="ARBA" id="ARBA00004651"/>
    </source>
</evidence>
<feature type="transmembrane region" description="Helical" evidence="5">
    <location>
        <begin position="64"/>
        <end position="83"/>
    </location>
</feature>
<gene>
    <name evidence="7" type="ORF">JWS13_31115</name>
</gene>
<dbReference type="PANTHER" id="PTHR11360">
    <property type="entry name" value="MONOCARBOXYLATE TRANSPORTER"/>
    <property type="match status" value="1"/>
</dbReference>
<accession>A0A974ZW74</accession>
<proteinExistence type="predicted"/>
<dbReference type="InterPro" id="IPR050327">
    <property type="entry name" value="Proton-linked_MCT"/>
</dbReference>
<dbReference type="Pfam" id="PF07690">
    <property type="entry name" value="MFS_1"/>
    <property type="match status" value="1"/>
</dbReference>
<keyword evidence="2 5" id="KW-0812">Transmembrane</keyword>
<dbReference type="PROSITE" id="PS50850">
    <property type="entry name" value="MFS"/>
    <property type="match status" value="1"/>
</dbReference>
<comment type="subcellular location">
    <subcellularLocation>
        <location evidence="1">Cell membrane</location>
        <topology evidence="1">Multi-pass membrane protein</topology>
    </subcellularLocation>
</comment>
<feature type="domain" description="Major facilitator superfamily (MFS) profile" evidence="6">
    <location>
        <begin position="26"/>
        <end position="420"/>
    </location>
</feature>
<feature type="transmembrane region" description="Helical" evidence="5">
    <location>
        <begin position="364"/>
        <end position="383"/>
    </location>
</feature>
<feature type="transmembrane region" description="Helical" evidence="5">
    <location>
        <begin position="269"/>
        <end position="292"/>
    </location>
</feature>
<protein>
    <submittedName>
        <fullName evidence="7">MFS transporter</fullName>
    </submittedName>
</protein>
<evidence type="ECO:0000256" key="2">
    <source>
        <dbReference type="ARBA" id="ARBA00022692"/>
    </source>
</evidence>
<dbReference type="RefSeq" id="WP_206009188.1">
    <property type="nucleotide sequence ID" value="NZ_CP070619.1"/>
</dbReference>
<dbReference type="InterPro" id="IPR020846">
    <property type="entry name" value="MFS_dom"/>
</dbReference>
<feature type="transmembrane region" description="Helical" evidence="5">
    <location>
        <begin position="239"/>
        <end position="257"/>
    </location>
</feature>
<keyword evidence="4 5" id="KW-0472">Membrane</keyword>
<keyword evidence="8" id="KW-1185">Reference proteome</keyword>
<dbReference type="InterPro" id="IPR011701">
    <property type="entry name" value="MFS"/>
</dbReference>